<protein>
    <submittedName>
        <fullName evidence="1">LysW biosynthesis protein LysW</fullName>
    </submittedName>
</protein>
<accession>A0A8S5MCD5</accession>
<dbReference type="EMBL" id="BK014871">
    <property type="protein sequence ID" value="DAD79751.1"/>
    <property type="molecule type" value="Genomic_DNA"/>
</dbReference>
<reference evidence="1" key="1">
    <citation type="journal article" date="2021" name="Proc. Natl. Acad. Sci. U.S.A.">
        <title>A Catalog of Tens of Thousands of Viruses from Human Metagenomes Reveals Hidden Associations with Chronic Diseases.</title>
        <authorList>
            <person name="Tisza M.J."/>
            <person name="Buck C.B."/>
        </authorList>
    </citation>
    <scope>NUCLEOTIDE SEQUENCE</scope>
    <source>
        <strain evidence="1">CtHjy10</strain>
    </source>
</reference>
<name>A0A8S5MCD5_9CAUD</name>
<proteinExistence type="predicted"/>
<evidence type="ECO:0000313" key="1">
    <source>
        <dbReference type="EMBL" id="DAD79751.1"/>
    </source>
</evidence>
<organism evidence="1">
    <name type="scientific">Siphoviridae sp. ctHjy10</name>
    <dbReference type="NCBI Taxonomy" id="2826234"/>
    <lineage>
        <taxon>Viruses</taxon>
        <taxon>Duplodnaviria</taxon>
        <taxon>Heunggongvirae</taxon>
        <taxon>Uroviricota</taxon>
        <taxon>Caudoviricetes</taxon>
    </lineage>
</organism>
<sequence>MKWREILKAPLIPRTKSRKKENQITFQATDQYLIMDIWKNKVNICRHAVDRKTWEYGTYYVGSGKKEQTNLTNCTEGFGGCYWGSEPCKGDWLEEKQAKELEKFVPMHDYSWISDPLRRICRMEKDYSADKRERARDRKEQRIRDLMNKCPKPGHRVYDWITERLVGDLQYAFYNEQDKTCHCTACNGDFKEEAADVPVKHRKQIKCPLCGHDLTVEKTRGRIQTIGWLTMIHDVDEKQGVERHFKVTVDWHRTGKRDTELDEQIRLMMLRGAKDFMKIYYYCDVYWCGWHDHNPQGRRWHTSYLYPDTEGIKAGLKATAYEAWSDVMPMLAQMGIKAFYNGLLVESNKQFTGIAEYMAKGRFYRLLDELSQCITYWGGYSGRTIEVNGECMEDILLIDDKQLVNRLRQENGGMQMLRWMQWSELEERKLSAEFIAWTEKKQN</sequence>